<accession>A0A8I3X0F4</accession>
<organism evidence="2 3">
    <name type="scientific">Callithrix jacchus</name>
    <name type="common">White-tufted-ear marmoset</name>
    <name type="synonym">Simia Jacchus</name>
    <dbReference type="NCBI Taxonomy" id="9483"/>
    <lineage>
        <taxon>Eukaryota</taxon>
        <taxon>Metazoa</taxon>
        <taxon>Chordata</taxon>
        <taxon>Craniata</taxon>
        <taxon>Vertebrata</taxon>
        <taxon>Euteleostomi</taxon>
        <taxon>Mammalia</taxon>
        <taxon>Eutheria</taxon>
        <taxon>Euarchontoglires</taxon>
        <taxon>Primates</taxon>
        <taxon>Haplorrhini</taxon>
        <taxon>Platyrrhini</taxon>
        <taxon>Cebidae</taxon>
        <taxon>Callitrichinae</taxon>
        <taxon>Callithrix</taxon>
        <taxon>Callithrix</taxon>
    </lineage>
</organism>
<keyword evidence="3" id="KW-1185">Reference proteome</keyword>
<evidence type="ECO:0000256" key="1">
    <source>
        <dbReference type="SAM" id="MobiDB-lite"/>
    </source>
</evidence>
<feature type="compositionally biased region" description="Low complexity" evidence="1">
    <location>
        <begin position="226"/>
        <end position="237"/>
    </location>
</feature>
<dbReference type="Ensembl" id="ENSCJAT00000117945.1">
    <property type="protein sequence ID" value="ENSCJAP00000083739.1"/>
    <property type="gene ID" value="ENSCJAG00000079049.1"/>
</dbReference>
<dbReference type="AlphaFoldDB" id="A0A8I3X0F4"/>
<dbReference type="Proteomes" id="UP000008225">
    <property type="component" value="Chromosome 13"/>
</dbReference>
<dbReference type="GeneTree" id="ENSGT01050000247095"/>
<feature type="region of interest" description="Disordered" evidence="1">
    <location>
        <begin position="185"/>
        <end position="286"/>
    </location>
</feature>
<feature type="region of interest" description="Disordered" evidence="1">
    <location>
        <begin position="82"/>
        <end position="107"/>
    </location>
</feature>
<reference evidence="2" key="2">
    <citation type="submission" date="2025-08" db="UniProtKB">
        <authorList>
            <consortium name="Ensembl"/>
        </authorList>
    </citation>
    <scope>IDENTIFICATION</scope>
</reference>
<evidence type="ECO:0000313" key="2">
    <source>
        <dbReference type="Ensembl" id="ENSCJAP00000083739.1"/>
    </source>
</evidence>
<proteinExistence type="predicted"/>
<name>A0A8I3X0F4_CALJA</name>
<protein>
    <submittedName>
        <fullName evidence="2">Uncharacterized protein</fullName>
    </submittedName>
</protein>
<reference evidence="2" key="3">
    <citation type="submission" date="2025-09" db="UniProtKB">
        <authorList>
            <consortium name="Ensembl"/>
        </authorList>
    </citation>
    <scope>IDENTIFICATION</scope>
</reference>
<reference evidence="2 3" key="1">
    <citation type="submission" date="2009-03" db="EMBL/GenBank/DDBJ databases">
        <authorList>
            <person name="Warren W."/>
            <person name="Ye L."/>
            <person name="Minx P."/>
            <person name="Worley K."/>
            <person name="Gibbs R."/>
            <person name="Wilson R.K."/>
        </authorList>
    </citation>
    <scope>NUCLEOTIDE SEQUENCE [LARGE SCALE GENOMIC DNA]</scope>
</reference>
<sequence length="286" mass="30921">MCDLAAVATTMVSTCPCGLFSWPASPRSSCACACPTSPPGFPISLVPSVRSWALFSIELEFHPELERPNAGPASSCLEAPLKEETRATPLRTRGTREDPSSKPYFSTPTAFATSAAPILKTAVRAEEPEEPMEVDDQGLGVLSAHSPAGGVLPFGKPYPAPAVLPGPVPGCSHWPDKAASLVLGKDHQPSSWERTQCKDPPAVVTRSSSTPRATSSSSRQPKLSAQPQQLPLVPPQQWRWERDQGPPPAKRARQSLKKFTDNTRRSGRITSSRRLKKRCGKIKQLR</sequence>
<evidence type="ECO:0000313" key="3">
    <source>
        <dbReference type="Proteomes" id="UP000008225"/>
    </source>
</evidence>
<feature type="compositionally biased region" description="Low complexity" evidence="1">
    <location>
        <begin position="205"/>
        <end position="219"/>
    </location>
</feature>
<feature type="compositionally biased region" description="Basic residues" evidence="1">
    <location>
        <begin position="265"/>
        <end position="286"/>
    </location>
</feature>